<dbReference type="GO" id="GO:0006355">
    <property type="term" value="P:regulation of DNA-templated transcription"/>
    <property type="evidence" value="ECO:0007669"/>
    <property type="project" value="InterPro"/>
</dbReference>
<feature type="compositionally biased region" description="Basic and acidic residues" evidence="6">
    <location>
        <begin position="123"/>
        <end position="133"/>
    </location>
</feature>
<dbReference type="GO" id="GO:0046872">
    <property type="term" value="F:metal ion binding"/>
    <property type="evidence" value="ECO:0007669"/>
    <property type="project" value="UniProtKB-KW"/>
</dbReference>
<feature type="DNA-binding region" description="DM" evidence="5">
    <location>
        <begin position="25"/>
        <end position="68"/>
    </location>
</feature>
<feature type="domain" description="DM" evidence="7">
    <location>
        <begin position="25"/>
        <end position="68"/>
    </location>
</feature>
<keyword evidence="1 5" id="KW-0479">Metal-binding</keyword>
<feature type="compositionally biased region" description="Low complexity" evidence="6">
    <location>
        <begin position="85"/>
        <end position="95"/>
    </location>
</feature>
<evidence type="ECO:0000256" key="1">
    <source>
        <dbReference type="ARBA" id="ARBA00022723"/>
    </source>
</evidence>
<feature type="region of interest" description="Disordered" evidence="6">
    <location>
        <begin position="183"/>
        <end position="304"/>
    </location>
</feature>
<evidence type="ECO:0000256" key="3">
    <source>
        <dbReference type="ARBA" id="ARBA00023125"/>
    </source>
</evidence>
<keyword evidence="4 5" id="KW-0539">Nucleus</keyword>
<evidence type="ECO:0000259" key="7">
    <source>
        <dbReference type="PROSITE" id="PS50809"/>
    </source>
</evidence>
<organism evidence="8 9">
    <name type="scientific">Pristionchus mayeri</name>
    <dbReference type="NCBI Taxonomy" id="1317129"/>
    <lineage>
        <taxon>Eukaryota</taxon>
        <taxon>Metazoa</taxon>
        <taxon>Ecdysozoa</taxon>
        <taxon>Nematoda</taxon>
        <taxon>Chromadorea</taxon>
        <taxon>Rhabditida</taxon>
        <taxon>Rhabditina</taxon>
        <taxon>Diplogasteromorpha</taxon>
        <taxon>Diplogasteroidea</taxon>
        <taxon>Neodiplogasteridae</taxon>
        <taxon>Pristionchus</taxon>
    </lineage>
</organism>
<feature type="region of interest" description="Disordered" evidence="6">
    <location>
        <begin position="123"/>
        <end position="154"/>
    </location>
</feature>
<dbReference type="EMBL" id="BTRK01000004">
    <property type="protein sequence ID" value="GMR48222.1"/>
    <property type="molecule type" value="Genomic_DNA"/>
</dbReference>
<evidence type="ECO:0000256" key="6">
    <source>
        <dbReference type="SAM" id="MobiDB-lite"/>
    </source>
</evidence>
<dbReference type="GO" id="GO:0043565">
    <property type="term" value="F:sequence-specific DNA binding"/>
    <property type="evidence" value="ECO:0007669"/>
    <property type="project" value="InterPro"/>
</dbReference>
<reference evidence="9" key="1">
    <citation type="submission" date="2022-10" db="EMBL/GenBank/DDBJ databases">
        <title>Genome assembly of Pristionchus species.</title>
        <authorList>
            <person name="Yoshida K."/>
            <person name="Sommer R.J."/>
        </authorList>
    </citation>
    <scope>NUCLEOTIDE SEQUENCE [LARGE SCALE GENOMIC DNA]</scope>
    <source>
        <strain evidence="9">RS5460</strain>
    </source>
</reference>
<evidence type="ECO:0000256" key="2">
    <source>
        <dbReference type="ARBA" id="ARBA00022833"/>
    </source>
</evidence>
<dbReference type="GO" id="GO:0005634">
    <property type="term" value="C:nucleus"/>
    <property type="evidence" value="ECO:0007669"/>
    <property type="project" value="UniProtKB-SubCell"/>
</dbReference>
<keyword evidence="9" id="KW-1185">Reference proteome</keyword>
<dbReference type="SMART" id="SM00301">
    <property type="entry name" value="DM"/>
    <property type="match status" value="1"/>
</dbReference>
<name>A0AAN5I1A1_9BILA</name>
<evidence type="ECO:0000256" key="4">
    <source>
        <dbReference type="ARBA" id="ARBA00023242"/>
    </source>
</evidence>
<accession>A0AAN5I1A1</accession>
<feature type="compositionally biased region" description="Low complexity" evidence="6">
    <location>
        <begin position="212"/>
        <end position="235"/>
    </location>
</feature>
<evidence type="ECO:0000313" key="9">
    <source>
        <dbReference type="Proteomes" id="UP001328107"/>
    </source>
</evidence>
<evidence type="ECO:0000256" key="5">
    <source>
        <dbReference type="PROSITE-ProRule" id="PRU00070"/>
    </source>
</evidence>
<comment type="caution">
    <text evidence="8">The sequence shown here is derived from an EMBL/GenBank/DDBJ whole genome shotgun (WGS) entry which is preliminary data.</text>
</comment>
<dbReference type="PROSITE" id="PS40000">
    <property type="entry name" value="DM_1"/>
    <property type="match status" value="1"/>
</dbReference>
<gene>
    <name evidence="8" type="ORF">PMAYCL1PPCAC_18417</name>
</gene>
<protein>
    <recommendedName>
        <fullName evidence="7">DM domain-containing protein</fullName>
    </recommendedName>
</protein>
<comment type="subcellular location">
    <subcellularLocation>
        <location evidence="5">Nucleus</location>
    </subcellularLocation>
</comment>
<feature type="compositionally biased region" description="Low complexity" evidence="6">
    <location>
        <begin position="242"/>
        <end position="279"/>
    </location>
</feature>
<dbReference type="InterPro" id="IPR001275">
    <property type="entry name" value="DM_DNA-bd"/>
</dbReference>
<keyword evidence="2 5" id="KW-0862">Zinc</keyword>
<dbReference type="SUPFAM" id="SSF82927">
    <property type="entry name" value="Cysteine-rich DNA binding domain, (DM domain)"/>
    <property type="match status" value="1"/>
</dbReference>
<sequence length="440" mass="47342">MGSSRSPSLSLKENKSPPSGRVLFCRKCECHGLQVILKGHAPRCPYELCNCHACEKLMNKRMRSFEKRNGDLIKSALQAKKNQHSNSLSPRSSTSDSDEMLSNGKPMTVMSYEIWKMKCAQEKKEREAKEKENPVPPTRKRTYPFGDEPKELTAGDERGTYVTLPTIPPMRVLIDGDKKTIIVPERRPISPNLTVNSTPSASSTTSPPPSSRPRLSSLPLPTSTTSLHLPTSTTSIPPPPSTTSLPSPHFHSSSLLHSSPTSSASSDLLLPRLSSIPSSTTVAPSLPPTVIPSLPTVPSTTSTLTSSDISSILQTMPTSVLLRNCALNHERLQHGLPIVSLTQSMPPPPPTVPPPIPGAHSVESSLLSTLATLIGSQSPSVSIPSSTSISSLPPITTLPKIPFTHSPFVPSLSIPQPTPKFDPSSFSPDILQLLSQFLPQ</sequence>
<dbReference type="AlphaFoldDB" id="A0AAN5I1A1"/>
<dbReference type="Pfam" id="PF00751">
    <property type="entry name" value="DM"/>
    <property type="match status" value="1"/>
</dbReference>
<evidence type="ECO:0000313" key="8">
    <source>
        <dbReference type="EMBL" id="GMR48222.1"/>
    </source>
</evidence>
<dbReference type="PROSITE" id="PS50809">
    <property type="entry name" value="DM_2"/>
    <property type="match status" value="1"/>
</dbReference>
<feature type="region of interest" description="Disordered" evidence="6">
    <location>
        <begin position="79"/>
        <end position="105"/>
    </location>
</feature>
<dbReference type="InterPro" id="IPR036407">
    <property type="entry name" value="DM_DNA-bd_sf"/>
</dbReference>
<dbReference type="Gene3D" id="4.10.1040.10">
    <property type="entry name" value="DM DNA-binding domain"/>
    <property type="match status" value="1"/>
</dbReference>
<dbReference type="Proteomes" id="UP001328107">
    <property type="component" value="Unassembled WGS sequence"/>
</dbReference>
<proteinExistence type="predicted"/>
<keyword evidence="3 5" id="KW-0238">DNA-binding</keyword>
<feature type="compositionally biased region" description="Low complexity" evidence="6">
    <location>
        <begin position="291"/>
        <end position="304"/>
    </location>
</feature>